<dbReference type="PANTHER" id="PTHR42695">
    <property type="entry name" value="GLUTAMINE AMIDOTRANSFERASE YLR126C-RELATED"/>
    <property type="match status" value="1"/>
</dbReference>
<dbReference type="InterPro" id="IPR029062">
    <property type="entry name" value="Class_I_gatase-like"/>
</dbReference>
<comment type="caution">
    <text evidence="2">The sequence shown here is derived from an EMBL/GenBank/DDBJ whole genome shotgun (WGS) entry which is preliminary data.</text>
</comment>
<evidence type="ECO:0000313" key="3">
    <source>
        <dbReference type="Proteomes" id="UP000468687"/>
    </source>
</evidence>
<keyword evidence="2" id="KW-0315">Glutamine amidotransferase</keyword>
<dbReference type="InterPro" id="IPR044992">
    <property type="entry name" value="ChyE-like"/>
</dbReference>
<name>A0A6P0HF19_9ACTN</name>
<evidence type="ECO:0000259" key="1">
    <source>
        <dbReference type="Pfam" id="PF00117"/>
    </source>
</evidence>
<evidence type="ECO:0000313" key="2">
    <source>
        <dbReference type="EMBL" id="NEN76944.1"/>
    </source>
</evidence>
<dbReference type="PROSITE" id="PS51273">
    <property type="entry name" value="GATASE_TYPE_1"/>
    <property type="match status" value="1"/>
</dbReference>
<dbReference type="RefSeq" id="WP_163770292.1">
    <property type="nucleotide sequence ID" value="NZ_JAAGXA010000001.1"/>
</dbReference>
<gene>
    <name evidence="2" type="ORF">G3T38_01505</name>
</gene>
<organism evidence="2 3">
    <name type="scientific">Nocardioides zeae</name>
    <dbReference type="NCBI Taxonomy" id="1457234"/>
    <lineage>
        <taxon>Bacteria</taxon>
        <taxon>Bacillati</taxon>
        <taxon>Actinomycetota</taxon>
        <taxon>Actinomycetes</taxon>
        <taxon>Propionibacteriales</taxon>
        <taxon>Nocardioidaceae</taxon>
        <taxon>Nocardioides</taxon>
    </lineage>
</organism>
<dbReference type="EMBL" id="JAAGXA010000001">
    <property type="protein sequence ID" value="NEN76944.1"/>
    <property type="molecule type" value="Genomic_DNA"/>
</dbReference>
<protein>
    <submittedName>
        <fullName evidence="2">Type 1 glutamine amidotransferase</fullName>
    </submittedName>
</protein>
<dbReference type="Gene3D" id="3.40.50.880">
    <property type="match status" value="1"/>
</dbReference>
<reference evidence="2 3" key="1">
    <citation type="journal article" date="2014" name="Int. J. Syst. Evol. Microbiol.">
        <title>Nocardioides zeae sp. nov., isolated from the stem of Zea mays.</title>
        <authorList>
            <person name="Glaeser S.P."/>
            <person name="McInroy J.A."/>
            <person name="Busse H.J."/>
            <person name="Kampfer P."/>
        </authorList>
    </citation>
    <scope>NUCLEOTIDE SEQUENCE [LARGE SCALE GENOMIC DNA]</scope>
    <source>
        <strain evidence="2 3">JCM 30728</strain>
    </source>
</reference>
<dbReference type="Pfam" id="PF00117">
    <property type="entry name" value="GATase"/>
    <property type="match status" value="1"/>
</dbReference>
<sequence>MPTLLVVQHQADCPAALFGPWLAEGGLELDVRRVDDPTTVLPPLEGYAGVLVLGGSPGATDDGVAPWLPAVRALVREAAERGLPTLGICLGHQLAAVALGGAVARNPNGQTVGVTPVGWTDEAAGDPLFAAVVAARPEAVAVHWNNDVVTTLPAGAVVLARTPGGEVQAARLAPTVWGVQLHPEADRPVVAAWAASDAATHAARGLDQTALLDAVEGAHAQLAATWRVLAEGFARLVRTAPVPGDGRREAPLSEAS</sequence>
<dbReference type="SUPFAM" id="SSF52317">
    <property type="entry name" value="Class I glutamine amidotransferase-like"/>
    <property type="match status" value="1"/>
</dbReference>
<feature type="domain" description="Glutamine amidotransferase" evidence="1">
    <location>
        <begin position="23"/>
        <end position="185"/>
    </location>
</feature>
<dbReference type="PRINTS" id="PR00096">
    <property type="entry name" value="GATASE"/>
</dbReference>
<dbReference type="InterPro" id="IPR017926">
    <property type="entry name" value="GATASE"/>
</dbReference>
<proteinExistence type="predicted"/>
<dbReference type="CDD" id="cd01741">
    <property type="entry name" value="GATase1_1"/>
    <property type="match status" value="1"/>
</dbReference>
<dbReference type="GO" id="GO:0005829">
    <property type="term" value="C:cytosol"/>
    <property type="evidence" value="ECO:0007669"/>
    <property type="project" value="TreeGrafter"/>
</dbReference>
<dbReference type="GO" id="GO:0016740">
    <property type="term" value="F:transferase activity"/>
    <property type="evidence" value="ECO:0007669"/>
    <property type="project" value="UniProtKB-KW"/>
</dbReference>
<dbReference type="AlphaFoldDB" id="A0A6P0HF19"/>
<accession>A0A6P0HF19</accession>
<dbReference type="PANTHER" id="PTHR42695:SF5">
    <property type="entry name" value="GLUTAMINE AMIDOTRANSFERASE YLR126C-RELATED"/>
    <property type="match status" value="1"/>
</dbReference>
<keyword evidence="3" id="KW-1185">Reference proteome</keyword>
<keyword evidence="2" id="KW-0808">Transferase</keyword>
<dbReference type="Proteomes" id="UP000468687">
    <property type="component" value="Unassembled WGS sequence"/>
</dbReference>